<accession>A0ABD3PIS1</accession>
<dbReference type="EMBL" id="JALLPJ020000590">
    <property type="protein sequence ID" value="KAL3787985.1"/>
    <property type="molecule type" value="Genomic_DNA"/>
</dbReference>
<dbReference type="Proteomes" id="UP001530400">
    <property type="component" value="Unassembled WGS sequence"/>
</dbReference>
<evidence type="ECO:0000313" key="3">
    <source>
        <dbReference type="Proteomes" id="UP001530400"/>
    </source>
</evidence>
<proteinExistence type="predicted"/>
<comment type="caution">
    <text evidence="2">The sequence shown here is derived from an EMBL/GenBank/DDBJ whole genome shotgun (WGS) entry which is preliminary data.</text>
</comment>
<name>A0ABD3PIS1_9STRA</name>
<gene>
    <name evidence="2" type="ORF">ACHAWO_012170</name>
</gene>
<evidence type="ECO:0000313" key="2">
    <source>
        <dbReference type="EMBL" id="KAL3787985.1"/>
    </source>
</evidence>
<reference evidence="2 3" key="1">
    <citation type="submission" date="2024-10" db="EMBL/GenBank/DDBJ databases">
        <title>Updated reference genomes for cyclostephanoid diatoms.</title>
        <authorList>
            <person name="Roberts W.R."/>
            <person name="Alverson A.J."/>
        </authorList>
    </citation>
    <scope>NUCLEOTIDE SEQUENCE [LARGE SCALE GENOMIC DNA]</scope>
    <source>
        <strain evidence="2 3">AJA010-31</strain>
    </source>
</reference>
<feature type="region of interest" description="Disordered" evidence="1">
    <location>
        <begin position="268"/>
        <end position="324"/>
    </location>
</feature>
<organism evidence="2 3">
    <name type="scientific">Cyclotella atomus</name>
    <dbReference type="NCBI Taxonomy" id="382360"/>
    <lineage>
        <taxon>Eukaryota</taxon>
        <taxon>Sar</taxon>
        <taxon>Stramenopiles</taxon>
        <taxon>Ochrophyta</taxon>
        <taxon>Bacillariophyta</taxon>
        <taxon>Coscinodiscophyceae</taxon>
        <taxon>Thalassiosirophycidae</taxon>
        <taxon>Stephanodiscales</taxon>
        <taxon>Stephanodiscaceae</taxon>
        <taxon>Cyclotella</taxon>
    </lineage>
</organism>
<keyword evidence="3" id="KW-1185">Reference proteome</keyword>
<protein>
    <submittedName>
        <fullName evidence="2">Uncharacterized protein</fullName>
    </submittedName>
</protein>
<sequence length="324" mass="37661">MIFQSKHDNKWKLMDYKLNRWVFPSYLELIPKALLEKGDSEELKKAKEHVDVVAYTNELAKKEQKRKDRMKNRKRQKSRPLFLYEEVSNIVPGKMYDVNDKPLERIVTEADASEVPISTRSLSDNKNEHLGFLVQNHRNNVLLNKKTGEAFRTHELISRSRKIHTTLILQLNVANGIQSVNGEQGMIEHAMAHYPFRIRLNQGRYHKTTDPEGMKDHFCAVVVLKGFRDYIEQGVVAFNSTLQRPRIKELKKTFEDYPDLDLFVAPSEKKQAKKERSRVQTMERRGARKQAKRAATNELLTRLNNAPAAKPKTDSSDDDSEFEL</sequence>
<evidence type="ECO:0000256" key="1">
    <source>
        <dbReference type="SAM" id="MobiDB-lite"/>
    </source>
</evidence>
<dbReference type="AlphaFoldDB" id="A0ABD3PIS1"/>